<evidence type="ECO:0000256" key="2">
    <source>
        <dbReference type="ARBA" id="ARBA00022723"/>
    </source>
</evidence>
<reference evidence="5 6" key="1">
    <citation type="submission" date="2016-10" db="EMBL/GenBank/DDBJ databases">
        <authorList>
            <person name="de Groot N.N."/>
        </authorList>
    </citation>
    <scope>NUCLEOTIDE SEQUENCE [LARGE SCALE GENOMIC DNA]</scope>
    <source>
        <strain evidence="5 6">DSM 12992</strain>
    </source>
</reference>
<dbReference type="PROSITE" id="PS00550">
    <property type="entry name" value="HEMERYTHRINS"/>
    <property type="match status" value="1"/>
</dbReference>
<dbReference type="InterPro" id="IPR050669">
    <property type="entry name" value="Hemerythrin"/>
</dbReference>
<accession>A0A1I1S530</accession>
<dbReference type="InterPro" id="IPR016131">
    <property type="entry name" value="Haemerythrin_Fe_BS"/>
</dbReference>
<dbReference type="NCBIfam" id="TIGR02481">
    <property type="entry name" value="hemeryth_dom"/>
    <property type="match status" value="1"/>
</dbReference>
<organism evidence="5 6">
    <name type="scientific">Clostridium uliginosum</name>
    <dbReference type="NCBI Taxonomy" id="119641"/>
    <lineage>
        <taxon>Bacteria</taxon>
        <taxon>Bacillati</taxon>
        <taxon>Bacillota</taxon>
        <taxon>Clostridia</taxon>
        <taxon>Eubacteriales</taxon>
        <taxon>Clostridiaceae</taxon>
        <taxon>Clostridium</taxon>
    </lineage>
</organism>
<keyword evidence="6" id="KW-1185">Reference proteome</keyword>
<evidence type="ECO:0000259" key="4">
    <source>
        <dbReference type="Pfam" id="PF01814"/>
    </source>
</evidence>
<dbReference type="SUPFAM" id="SSF47188">
    <property type="entry name" value="Hemerythrin-like"/>
    <property type="match status" value="1"/>
</dbReference>
<gene>
    <name evidence="5" type="ORF">SAMN05421842_1445</name>
</gene>
<dbReference type="AlphaFoldDB" id="A0A1I1S530"/>
<dbReference type="InterPro" id="IPR012312">
    <property type="entry name" value="Hemerythrin-like"/>
</dbReference>
<dbReference type="GO" id="GO:0046872">
    <property type="term" value="F:metal ion binding"/>
    <property type="evidence" value="ECO:0007669"/>
    <property type="project" value="UniProtKB-KW"/>
</dbReference>
<dbReference type="STRING" id="119641.SAMN05421842_1445"/>
<dbReference type="OrthoDB" id="9797092at2"/>
<dbReference type="RefSeq" id="WP_090094379.1">
    <property type="nucleotide sequence ID" value="NZ_FOMG01000044.1"/>
</dbReference>
<name>A0A1I1S530_9CLOT</name>
<evidence type="ECO:0000256" key="3">
    <source>
        <dbReference type="ARBA" id="ARBA00023004"/>
    </source>
</evidence>
<dbReference type="InterPro" id="IPR012827">
    <property type="entry name" value="Hemerythrin_metal-bd"/>
</dbReference>
<dbReference type="CDD" id="cd12107">
    <property type="entry name" value="Hemerythrin"/>
    <property type="match status" value="1"/>
</dbReference>
<feature type="domain" description="Hemerythrin-like" evidence="4">
    <location>
        <begin position="11"/>
        <end position="129"/>
    </location>
</feature>
<dbReference type="Gene3D" id="1.20.120.50">
    <property type="entry name" value="Hemerythrin-like"/>
    <property type="match status" value="1"/>
</dbReference>
<dbReference type="PANTHER" id="PTHR37164">
    <property type="entry name" value="BACTERIOHEMERYTHRIN"/>
    <property type="match status" value="1"/>
</dbReference>
<evidence type="ECO:0000313" key="5">
    <source>
        <dbReference type="EMBL" id="SFD41442.1"/>
    </source>
</evidence>
<protein>
    <submittedName>
        <fullName evidence="5">Hemerythrin</fullName>
    </submittedName>
</protein>
<evidence type="ECO:0000313" key="6">
    <source>
        <dbReference type="Proteomes" id="UP000199263"/>
    </source>
</evidence>
<keyword evidence="2" id="KW-0479">Metal-binding</keyword>
<dbReference type="EMBL" id="FOMG01000044">
    <property type="protein sequence ID" value="SFD41442.1"/>
    <property type="molecule type" value="Genomic_DNA"/>
</dbReference>
<keyword evidence="3" id="KW-0408">Iron</keyword>
<evidence type="ECO:0000256" key="1">
    <source>
        <dbReference type="ARBA" id="ARBA00010587"/>
    </source>
</evidence>
<dbReference type="Proteomes" id="UP000199263">
    <property type="component" value="Unassembled WGS sequence"/>
</dbReference>
<comment type="similarity">
    <text evidence="1">Belongs to the hemerythrin family.</text>
</comment>
<proteinExistence type="inferred from homology"/>
<dbReference type="PANTHER" id="PTHR37164:SF1">
    <property type="entry name" value="BACTERIOHEMERYTHRIN"/>
    <property type="match status" value="1"/>
</dbReference>
<sequence length="135" mass="16520">MIKWDDSFMIGIETIDDQHKYLFELCRKLEIFLEIPTGVYKVKDALELVCCFRTYITFHFYYEEMYFHLLDYPDLASHKLEHEEFKKHIVDVNINNFYNENYNELKTLLNLSYDLIFNHIKSKDFKLKNLVKEEN</sequence>
<dbReference type="Pfam" id="PF01814">
    <property type="entry name" value="Hemerythrin"/>
    <property type="match status" value="1"/>
</dbReference>
<dbReference type="InterPro" id="IPR035938">
    <property type="entry name" value="Hemerythrin-like_sf"/>
</dbReference>